<evidence type="ECO:0000313" key="1">
    <source>
        <dbReference type="EMBL" id="KAF2531828.1"/>
    </source>
</evidence>
<organism evidence="1">
    <name type="scientific">Brassica cretica</name>
    <name type="common">Mustard</name>
    <dbReference type="NCBI Taxonomy" id="69181"/>
    <lineage>
        <taxon>Eukaryota</taxon>
        <taxon>Viridiplantae</taxon>
        <taxon>Streptophyta</taxon>
        <taxon>Embryophyta</taxon>
        <taxon>Tracheophyta</taxon>
        <taxon>Spermatophyta</taxon>
        <taxon>Magnoliopsida</taxon>
        <taxon>eudicotyledons</taxon>
        <taxon>Gunneridae</taxon>
        <taxon>Pentapetalae</taxon>
        <taxon>rosids</taxon>
        <taxon>malvids</taxon>
        <taxon>Brassicales</taxon>
        <taxon>Brassicaceae</taxon>
        <taxon>Brassiceae</taxon>
        <taxon>Brassica</taxon>
    </lineage>
</organism>
<protein>
    <submittedName>
        <fullName evidence="1">Uncharacterized protein</fullName>
    </submittedName>
</protein>
<accession>A0A8S9FI40</accession>
<dbReference type="EMBL" id="QGKW02001988">
    <property type="protein sequence ID" value="KAF2552137.1"/>
    <property type="molecule type" value="Genomic_DNA"/>
</dbReference>
<proteinExistence type="predicted"/>
<comment type="caution">
    <text evidence="1">The sequence shown here is derived from an EMBL/GenBank/DDBJ whole genome shotgun (WGS) entry which is preliminary data.</text>
</comment>
<dbReference type="Proteomes" id="UP000712281">
    <property type="component" value="Unassembled WGS sequence"/>
</dbReference>
<reference evidence="1" key="1">
    <citation type="submission" date="2019-12" db="EMBL/GenBank/DDBJ databases">
        <title>Genome sequencing and annotation of Brassica cretica.</title>
        <authorList>
            <person name="Studholme D.J."/>
            <person name="Sarris P.F."/>
        </authorList>
    </citation>
    <scope>NUCLEOTIDE SEQUENCE</scope>
    <source>
        <strain evidence="2">PFS-001/15</strain>
        <strain evidence="1">PFS-102/07</strain>
        <tissue evidence="1">Leaf</tissue>
    </source>
</reference>
<sequence>MSTDGGISWTIGYVFSVLESLPIESMNTFWWEANEVLMNDEDIRDGSVGKGSNGGGSVGDHGFSLGSGKGVSDTLVTLHIANAELAPTHPICLGLALN</sequence>
<evidence type="ECO:0000313" key="2">
    <source>
        <dbReference type="EMBL" id="KAF2552137.1"/>
    </source>
</evidence>
<name>A0A8S9FI40_BRACR</name>
<gene>
    <name evidence="2" type="ORF">F2Q68_00035730</name>
    <name evidence="1" type="ORF">F2Q70_00031320</name>
</gene>
<dbReference type="AlphaFoldDB" id="A0A8S9FI40"/>
<dbReference type="EMBL" id="QGKY02002305">
    <property type="protein sequence ID" value="KAF2531828.1"/>
    <property type="molecule type" value="Genomic_DNA"/>
</dbReference>